<reference evidence="1 2" key="1">
    <citation type="submission" date="2021-06" db="EMBL/GenBank/DDBJ databases">
        <title>Caerostris extrusa draft genome.</title>
        <authorList>
            <person name="Kono N."/>
            <person name="Arakawa K."/>
        </authorList>
    </citation>
    <scope>NUCLEOTIDE SEQUENCE [LARGE SCALE GENOMIC DNA]</scope>
</reference>
<keyword evidence="2" id="KW-1185">Reference proteome</keyword>
<dbReference type="Proteomes" id="UP001054945">
    <property type="component" value="Unassembled WGS sequence"/>
</dbReference>
<protein>
    <submittedName>
        <fullName evidence="1">Uncharacterized protein</fullName>
    </submittedName>
</protein>
<evidence type="ECO:0000313" key="2">
    <source>
        <dbReference type="Proteomes" id="UP001054945"/>
    </source>
</evidence>
<comment type="caution">
    <text evidence="1">The sequence shown here is derived from an EMBL/GenBank/DDBJ whole genome shotgun (WGS) entry which is preliminary data.</text>
</comment>
<organism evidence="1 2">
    <name type="scientific">Caerostris extrusa</name>
    <name type="common">Bark spider</name>
    <name type="synonym">Caerostris bankana</name>
    <dbReference type="NCBI Taxonomy" id="172846"/>
    <lineage>
        <taxon>Eukaryota</taxon>
        <taxon>Metazoa</taxon>
        <taxon>Ecdysozoa</taxon>
        <taxon>Arthropoda</taxon>
        <taxon>Chelicerata</taxon>
        <taxon>Arachnida</taxon>
        <taxon>Araneae</taxon>
        <taxon>Araneomorphae</taxon>
        <taxon>Entelegynae</taxon>
        <taxon>Araneoidea</taxon>
        <taxon>Araneidae</taxon>
        <taxon>Caerostris</taxon>
    </lineage>
</organism>
<dbReference type="EMBL" id="BPLR01016016">
    <property type="protein sequence ID" value="GIY80526.1"/>
    <property type="molecule type" value="Genomic_DNA"/>
</dbReference>
<accession>A0AAV4WCF0</accession>
<gene>
    <name evidence="1" type="ORF">CEXT_805581</name>
</gene>
<sequence>MCSCSNPRSISRNCPWIVRFFREGATRFRNPWLRIQSAKRQRMEELSVCEAAGGVSSVASGITLVKGLVERIFVLPLGFTVRGAVEVILLVRCFAGSLNPSESSGLFSVLLLGGAGGGC</sequence>
<dbReference type="AlphaFoldDB" id="A0AAV4WCF0"/>
<proteinExistence type="predicted"/>
<evidence type="ECO:0000313" key="1">
    <source>
        <dbReference type="EMBL" id="GIY80526.1"/>
    </source>
</evidence>
<name>A0AAV4WCF0_CAEEX</name>